<dbReference type="GeneID" id="51860626"/>
<dbReference type="HOGENOM" id="CLU_124276_0_0_11"/>
<evidence type="ECO:0000313" key="1">
    <source>
        <dbReference type="EMBL" id="CCA53300.1"/>
    </source>
</evidence>
<protein>
    <recommendedName>
        <fullName evidence="3">Polyketide cyclase</fullName>
    </recommendedName>
</protein>
<sequence>MAVRHRLIHAAPHQVWDVLADASRYSDWVVGTSDSRVAHGRWPDLGSALEYTVKLGPWTVSSTTVVRRVEVRRELELEVDSGPVGTARVAIDVRPWGEESLVTVDEHPLRGIAGALHNAAVDALIQLRHRGMLKRLAGVVEEHAEAGTHARA</sequence>
<dbReference type="KEGG" id="sve:SVEN_0012"/>
<organism evidence="1 2">
    <name type="scientific">Streptomyces venezuelae (strain ATCC 10712 / CBS 650.69 / DSM 40230 / JCM 4526 / NBRC 13096 / PD 04745)</name>
    <dbReference type="NCBI Taxonomy" id="953739"/>
    <lineage>
        <taxon>Bacteria</taxon>
        <taxon>Bacillati</taxon>
        <taxon>Actinomycetota</taxon>
        <taxon>Actinomycetes</taxon>
        <taxon>Kitasatosporales</taxon>
        <taxon>Streptomycetaceae</taxon>
        <taxon>Streptomyces</taxon>
    </lineage>
</organism>
<keyword evidence="2" id="KW-1185">Reference proteome</keyword>
<dbReference type="EMBL" id="FR845719">
    <property type="protein sequence ID" value="CCA53300.1"/>
    <property type="molecule type" value="Genomic_DNA"/>
</dbReference>
<dbReference type="Proteomes" id="UP000006854">
    <property type="component" value="Chromosome"/>
</dbReference>
<proteinExistence type="predicted"/>
<dbReference type="AlphaFoldDB" id="F2R354"/>
<evidence type="ECO:0000313" key="2">
    <source>
        <dbReference type="Proteomes" id="UP000006854"/>
    </source>
</evidence>
<name>F2R354_STRVP</name>
<dbReference type="Pfam" id="PF10604">
    <property type="entry name" value="Polyketide_cyc2"/>
    <property type="match status" value="1"/>
</dbReference>
<accession>F2R354</accession>
<dbReference type="STRING" id="953739.SVEN_0012"/>
<evidence type="ECO:0008006" key="3">
    <source>
        <dbReference type="Google" id="ProtNLM"/>
    </source>
</evidence>
<dbReference type="CDD" id="cd07812">
    <property type="entry name" value="SRPBCC"/>
    <property type="match status" value="1"/>
</dbReference>
<dbReference type="PATRIC" id="fig|953739.5.peg.5"/>
<dbReference type="eggNOG" id="COG3832">
    <property type="taxonomic scope" value="Bacteria"/>
</dbReference>
<dbReference type="Gene3D" id="3.30.530.20">
    <property type="match status" value="1"/>
</dbReference>
<gene>
    <name evidence="1" type="ordered locus">SVEN_0012</name>
</gene>
<reference evidence="1 2" key="1">
    <citation type="journal article" date="2011" name="BMC Genomics">
        <title>Genome-wide analysis of the role of GlnR in Streptomyces venezuelae provides new insights into global nitrogen regulation in actinomycetes.</title>
        <authorList>
            <person name="Pullan S.T."/>
            <person name="Bibb M.J."/>
            <person name="Merrick M."/>
        </authorList>
    </citation>
    <scope>NUCLEOTIDE SEQUENCE [LARGE SCALE GENOMIC DNA]</scope>
    <source>
        <strain evidence="1">ATCC 10712</strain>
    </source>
</reference>
<dbReference type="RefSeq" id="WP_015031220.1">
    <property type="nucleotide sequence ID" value="NC_018750.1"/>
</dbReference>
<dbReference type="OrthoDB" id="4483486at2"/>
<dbReference type="InterPro" id="IPR019587">
    <property type="entry name" value="Polyketide_cyclase/dehydratase"/>
</dbReference>
<dbReference type="InterPro" id="IPR023393">
    <property type="entry name" value="START-like_dom_sf"/>
</dbReference>
<dbReference type="SUPFAM" id="SSF55961">
    <property type="entry name" value="Bet v1-like"/>
    <property type="match status" value="1"/>
</dbReference>